<feature type="non-terminal residue" evidence="1">
    <location>
        <position position="1"/>
    </location>
</feature>
<name>A0A9Q3IWS3_9BASI</name>
<gene>
    <name evidence="1" type="ORF">O181_091056</name>
</gene>
<keyword evidence="2" id="KW-1185">Reference proteome</keyword>
<organism evidence="1 2">
    <name type="scientific">Austropuccinia psidii MF-1</name>
    <dbReference type="NCBI Taxonomy" id="1389203"/>
    <lineage>
        <taxon>Eukaryota</taxon>
        <taxon>Fungi</taxon>
        <taxon>Dikarya</taxon>
        <taxon>Basidiomycota</taxon>
        <taxon>Pucciniomycotina</taxon>
        <taxon>Pucciniomycetes</taxon>
        <taxon>Pucciniales</taxon>
        <taxon>Sphaerophragmiaceae</taxon>
        <taxon>Austropuccinia</taxon>
    </lineage>
</organism>
<protein>
    <submittedName>
        <fullName evidence="1">Uncharacterized protein</fullName>
    </submittedName>
</protein>
<reference evidence="1" key="1">
    <citation type="submission" date="2021-03" db="EMBL/GenBank/DDBJ databases">
        <title>Draft genome sequence of rust myrtle Austropuccinia psidii MF-1, a brazilian biotype.</title>
        <authorList>
            <person name="Quecine M.C."/>
            <person name="Pachon D.M.R."/>
            <person name="Bonatelli M.L."/>
            <person name="Correr F.H."/>
            <person name="Franceschini L.M."/>
            <person name="Leite T.F."/>
            <person name="Margarido G.R.A."/>
            <person name="Almeida C.A."/>
            <person name="Ferrarezi J.A."/>
            <person name="Labate C.A."/>
        </authorList>
    </citation>
    <scope>NUCLEOTIDE SEQUENCE</scope>
    <source>
        <strain evidence="1">MF-1</strain>
    </source>
</reference>
<comment type="caution">
    <text evidence="1">The sequence shown here is derived from an EMBL/GenBank/DDBJ whole genome shotgun (WGS) entry which is preliminary data.</text>
</comment>
<sequence>TTISRKPSNTEPFNTFKVYPIPHLQLSPKNTTLTNQGQKLGEARVKGQRPQCIAQEQLFSQSVLEWIKWFLNIPGIKQGIEDWAYELSTHQSIAVCDVGQGSVWKDLVLPPSANHPLELGLSLFVYWFNPKGNKISGKKTSMGMFSEMLNPQLSKYES</sequence>
<dbReference type="AlphaFoldDB" id="A0A9Q3IWS3"/>
<dbReference type="EMBL" id="AVOT02057178">
    <property type="protein sequence ID" value="MBW0551341.1"/>
    <property type="molecule type" value="Genomic_DNA"/>
</dbReference>
<accession>A0A9Q3IWS3</accession>
<dbReference type="Proteomes" id="UP000765509">
    <property type="component" value="Unassembled WGS sequence"/>
</dbReference>
<dbReference type="OrthoDB" id="2505776at2759"/>
<proteinExistence type="predicted"/>
<evidence type="ECO:0000313" key="2">
    <source>
        <dbReference type="Proteomes" id="UP000765509"/>
    </source>
</evidence>
<evidence type="ECO:0000313" key="1">
    <source>
        <dbReference type="EMBL" id="MBW0551341.1"/>
    </source>
</evidence>